<dbReference type="InterPro" id="IPR000182">
    <property type="entry name" value="GNAT_dom"/>
</dbReference>
<dbReference type="GO" id="GO:0033816">
    <property type="term" value="F:diaminobutyrate acetyltransferase activity"/>
    <property type="evidence" value="ECO:0007669"/>
    <property type="project" value="UniProtKB-EC"/>
</dbReference>
<evidence type="ECO:0000313" key="11">
    <source>
        <dbReference type="Proteomes" id="UP000536534"/>
    </source>
</evidence>
<dbReference type="InterPro" id="IPR016181">
    <property type="entry name" value="Acyl_CoA_acyltransferase"/>
</dbReference>
<comment type="similarity">
    <text evidence="2 8">Belongs to the acetyltransferase family. EctA subfamily.</text>
</comment>
<sequence>MHATDTNVIATTTFRAARHGDGAALWELVGRAGTLEQNSAYFYLLFAADFGDTCLIAEQDGETVGAVIGYRPPRDPQAAFVWQIGIDGRHQGQGLGARLLERWLALPANADARWLTATVAEDNAPSARLFEGFARRAGVACEVVPHFTPELFPHPHPAERLFRIGPLAPRAAV</sequence>
<dbReference type="RefSeq" id="WP_083200409.1">
    <property type="nucleotide sequence ID" value="NZ_MBFM01000004.1"/>
</dbReference>
<dbReference type="Gene3D" id="3.40.630.30">
    <property type="match status" value="1"/>
</dbReference>
<accession>A0A7X7LWI4</accession>
<dbReference type="AlphaFoldDB" id="A0A7X7LWI4"/>
<keyword evidence="6 8" id="KW-0012">Acyltransferase</keyword>
<dbReference type="EMBL" id="JAAYYV010000229">
    <property type="protein sequence ID" value="NLF54487.1"/>
    <property type="molecule type" value="Genomic_DNA"/>
</dbReference>
<dbReference type="NCBIfam" id="TIGR02406">
    <property type="entry name" value="ectoine_EctA"/>
    <property type="match status" value="1"/>
</dbReference>
<dbReference type="InterPro" id="IPR012772">
    <property type="entry name" value="Ectoine_EctA"/>
</dbReference>
<evidence type="ECO:0000256" key="5">
    <source>
        <dbReference type="ARBA" id="ARBA00022679"/>
    </source>
</evidence>
<comment type="function">
    <text evidence="8">Catalyzes the acetylation of L-2,4-diaminobutyrate (DABA) to gamma-N-acetyl-alpha,gamma-diaminobutyric acid (ADABA) with acetyl coenzyme A.</text>
</comment>
<dbReference type="CDD" id="cd04301">
    <property type="entry name" value="NAT_SF"/>
    <property type="match status" value="1"/>
</dbReference>
<evidence type="ECO:0000256" key="8">
    <source>
        <dbReference type="RuleBase" id="RU365045"/>
    </source>
</evidence>
<dbReference type="Proteomes" id="UP000536534">
    <property type="component" value="Unassembled WGS sequence"/>
</dbReference>
<comment type="catalytic activity">
    <reaction evidence="7 8">
        <text>L-2,4-diaminobutanoate + acetyl-CoA = (2S)-4-acetamido-2-aminobutanoate + CoA + H(+)</text>
        <dbReference type="Rhea" id="RHEA:16901"/>
        <dbReference type="ChEBI" id="CHEBI:15378"/>
        <dbReference type="ChEBI" id="CHEBI:57287"/>
        <dbReference type="ChEBI" id="CHEBI:57288"/>
        <dbReference type="ChEBI" id="CHEBI:58761"/>
        <dbReference type="ChEBI" id="CHEBI:58929"/>
        <dbReference type="EC" id="2.3.1.178"/>
    </reaction>
</comment>
<dbReference type="OrthoDB" id="2436196at2"/>
<evidence type="ECO:0000256" key="6">
    <source>
        <dbReference type="ARBA" id="ARBA00023315"/>
    </source>
</evidence>
<proteinExistence type="inferred from homology"/>
<evidence type="ECO:0000256" key="1">
    <source>
        <dbReference type="ARBA" id="ARBA00004978"/>
    </source>
</evidence>
<evidence type="ECO:0000259" key="9">
    <source>
        <dbReference type="PROSITE" id="PS51186"/>
    </source>
</evidence>
<keyword evidence="5 8" id="KW-0808">Transferase</keyword>
<comment type="caution">
    <text evidence="10">The sequence shown here is derived from an EMBL/GenBank/DDBJ whole genome shotgun (WGS) entry which is preliminary data.</text>
</comment>
<comment type="pathway">
    <text evidence="1 8">Amine and polyamine biosynthesis; ectoine biosynthesis; L-ectoine from L-aspartate 4-semialdehyde: step 2/3.</text>
</comment>
<dbReference type="Pfam" id="PF00583">
    <property type="entry name" value="Acetyltransf_1"/>
    <property type="match status" value="1"/>
</dbReference>
<protein>
    <recommendedName>
        <fullName evidence="4 8">L-2,4-diaminobutyric acid acetyltransferase</fullName>
        <shortName evidence="8">DABA acetyltransferase</shortName>
        <ecNumber evidence="3 8">2.3.1.178</ecNumber>
    </recommendedName>
</protein>
<feature type="domain" description="N-acetyltransferase" evidence="9">
    <location>
        <begin position="12"/>
        <end position="155"/>
    </location>
</feature>
<reference evidence="10 11" key="1">
    <citation type="journal article" date="2020" name="Biotechnol. Biofuels">
        <title>New insights from the biogas microbiome by comprehensive genome-resolved metagenomics of nearly 1600 species originating from multiple anaerobic digesters.</title>
        <authorList>
            <person name="Campanaro S."/>
            <person name="Treu L."/>
            <person name="Rodriguez-R L.M."/>
            <person name="Kovalovszki A."/>
            <person name="Ziels R.M."/>
            <person name="Maus I."/>
            <person name="Zhu X."/>
            <person name="Kougias P.G."/>
            <person name="Basile A."/>
            <person name="Luo G."/>
            <person name="Schluter A."/>
            <person name="Konstantinidis K.T."/>
            <person name="Angelidaki I."/>
        </authorList>
    </citation>
    <scope>NUCLEOTIDE SEQUENCE [LARGE SCALE GENOMIC DNA]</scope>
    <source>
        <strain evidence="10">AS06rmzACSIP_256</strain>
    </source>
</reference>
<gene>
    <name evidence="8 10" type="primary">ectA</name>
    <name evidence="10" type="ORF">GX576_08865</name>
</gene>
<evidence type="ECO:0000313" key="10">
    <source>
        <dbReference type="EMBL" id="NLF54487.1"/>
    </source>
</evidence>
<dbReference type="GO" id="GO:0019491">
    <property type="term" value="P:ectoine biosynthetic process"/>
    <property type="evidence" value="ECO:0007669"/>
    <property type="project" value="UniProtKB-UniPathway"/>
</dbReference>
<dbReference type="SUPFAM" id="SSF55729">
    <property type="entry name" value="Acyl-CoA N-acyltransferases (Nat)"/>
    <property type="match status" value="1"/>
</dbReference>
<dbReference type="UniPathway" id="UPA00067">
    <property type="reaction ID" value="UER00122"/>
</dbReference>
<evidence type="ECO:0000256" key="7">
    <source>
        <dbReference type="ARBA" id="ARBA00048924"/>
    </source>
</evidence>
<evidence type="ECO:0000256" key="4">
    <source>
        <dbReference type="ARBA" id="ARBA00017935"/>
    </source>
</evidence>
<evidence type="ECO:0000256" key="2">
    <source>
        <dbReference type="ARBA" id="ARBA00010712"/>
    </source>
</evidence>
<dbReference type="EC" id="2.3.1.178" evidence="3 8"/>
<name>A0A7X7LWI4_9RHOO</name>
<evidence type="ECO:0000256" key="3">
    <source>
        <dbReference type="ARBA" id="ARBA00012355"/>
    </source>
</evidence>
<organism evidence="10 11">
    <name type="scientific">Thauera phenolivorans</name>
    <dbReference type="NCBI Taxonomy" id="1792543"/>
    <lineage>
        <taxon>Bacteria</taxon>
        <taxon>Pseudomonadati</taxon>
        <taxon>Pseudomonadota</taxon>
        <taxon>Betaproteobacteria</taxon>
        <taxon>Rhodocyclales</taxon>
        <taxon>Zoogloeaceae</taxon>
        <taxon>Thauera</taxon>
    </lineage>
</organism>
<dbReference type="PROSITE" id="PS51186">
    <property type="entry name" value="GNAT"/>
    <property type="match status" value="1"/>
</dbReference>